<feature type="active site" description="Proton acceptor" evidence="2">
    <location>
        <position position="252"/>
    </location>
</feature>
<dbReference type="PROSITE" id="PS51635">
    <property type="entry name" value="PNPLA"/>
    <property type="match status" value="1"/>
</dbReference>
<comment type="caution">
    <text evidence="4">The sequence shown here is derived from an EMBL/GenBank/DDBJ whole genome shotgun (WGS) entry which is preliminary data.</text>
</comment>
<dbReference type="Pfam" id="PF01734">
    <property type="entry name" value="Patatin"/>
    <property type="match status" value="1"/>
</dbReference>
<gene>
    <name evidence="4" type="ORF">ACFQ2S_13195</name>
</gene>
<feature type="domain" description="PNPLA" evidence="3">
    <location>
        <begin position="77"/>
        <end position="268"/>
    </location>
</feature>
<evidence type="ECO:0000259" key="3">
    <source>
        <dbReference type="PROSITE" id="PS51635"/>
    </source>
</evidence>
<keyword evidence="5" id="KW-1185">Reference proteome</keyword>
<dbReference type="Gene3D" id="3.40.1090.10">
    <property type="entry name" value="Cytosolic phospholipase A2 catalytic domain"/>
    <property type="match status" value="1"/>
</dbReference>
<proteinExistence type="predicted"/>
<evidence type="ECO:0000256" key="2">
    <source>
        <dbReference type="PROSITE-ProRule" id="PRU01161"/>
    </source>
</evidence>
<keyword evidence="1 2" id="KW-0443">Lipid metabolism</keyword>
<dbReference type="InterPro" id="IPR016035">
    <property type="entry name" value="Acyl_Trfase/lysoPLipase"/>
</dbReference>
<dbReference type="RefSeq" id="WP_386075109.1">
    <property type="nucleotide sequence ID" value="NZ_JBHTJT010000023.1"/>
</dbReference>
<name>A0ABW3IS73_9RHOB</name>
<keyword evidence="2" id="KW-0378">Hydrolase</keyword>
<feature type="short sequence motif" description="GXGXXG" evidence="2">
    <location>
        <begin position="81"/>
        <end position="86"/>
    </location>
</feature>
<protein>
    <submittedName>
        <fullName evidence="4">Patatin-like phospholipase family protein</fullName>
    </submittedName>
</protein>
<dbReference type="SUPFAM" id="SSF52151">
    <property type="entry name" value="FabD/lysophospholipase-like"/>
    <property type="match status" value="1"/>
</dbReference>
<feature type="active site" description="Nucleophile" evidence="2">
    <location>
        <position position="112"/>
    </location>
</feature>
<dbReference type="InterPro" id="IPR002641">
    <property type="entry name" value="PNPLA_dom"/>
</dbReference>
<evidence type="ECO:0000256" key="1">
    <source>
        <dbReference type="ARBA" id="ARBA00023098"/>
    </source>
</evidence>
<reference evidence="5" key="1">
    <citation type="journal article" date="2019" name="Int. J. Syst. Evol. Microbiol.">
        <title>The Global Catalogue of Microorganisms (GCM) 10K type strain sequencing project: providing services to taxonomists for standard genome sequencing and annotation.</title>
        <authorList>
            <consortium name="The Broad Institute Genomics Platform"/>
            <consortium name="The Broad Institute Genome Sequencing Center for Infectious Disease"/>
            <person name="Wu L."/>
            <person name="Ma J."/>
        </authorList>
    </citation>
    <scope>NUCLEOTIDE SEQUENCE [LARGE SCALE GENOMIC DNA]</scope>
    <source>
        <strain evidence="5">CCUG 60524</strain>
    </source>
</reference>
<organism evidence="4 5">
    <name type="scientific">Tropicimonas aquimaris</name>
    <dbReference type="NCBI Taxonomy" id="914152"/>
    <lineage>
        <taxon>Bacteria</taxon>
        <taxon>Pseudomonadati</taxon>
        <taxon>Pseudomonadota</taxon>
        <taxon>Alphaproteobacteria</taxon>
        <taxon>Rhodobacterales</taxon>
        <taxon>Roseobacteraceae</taxon>
        <taxon>Tropicimonas</taxon>
    </lineage>
</organism>
<dbReference type="Proteomes" id="UP001597108">
    <property type="component" value="Unassembled WGS sequence"/>
</dbReference>
<evidence type="ECO:0000313" key="4">
    <source>
        <dbReference type="EMBL" id="MFD0980608.1"/>
    </source>
</evidence>
<dbReference type="EMBL" id="JBHTJT010000023">
    <property type="protein sequence ID" value="MFD0980608.1"/>
    <property type="molecule type" value="Genomic_DNA"/>
</dbReference>
<feature type="short sequence motif" description="GXSXG" evidence="2">
    <location>
        <begin position="110"/>
        <end position="114"/>
    </location>
</feature>
<sequence>MTDTPLTPFGLGRRQVLAGLAGLALAGCAQPTRTELSTRSYTEDDPLSGWRLPANAGASVWSEHLPAAELARGPMTLAISGGGEDGAFGAGALVGWSRTGHRPAFDVVTGVSVGALIAPFAFLGPSYDDALRRIFTEYDADDFMALSISDAVFGSALYDTAGLRKLLETFVPDSLIDAVAERHADGARLFVVSSCLETSRGHAWNMGKIAQAGHYDLFRGILRASSALPGVFPPVALAIPVDGGTLTETHVDGGVQMQFLALPAAIAPGRGQIYVLINNTLTPAATDGAHSALGVSQQALTAMIRANALSAVQAAARRARANGVSFAVAAIDPASGIVYDPSNRFDAGYMNALYRHGYERAVGGSLWTHPTGEGAPAPT</sequence>
<keyword evidence="2" id="KW-0442">Lipid degradation</keyword>
<accession>A0ABW3IS73</accession>
<evidence type="ECO:0000313" key="5">
    <source>
        <dbReference type="Proteomes" id="UP001597108"/>
    </source>
</evidence>
<feature type="short sequence motif" description="DGA/G" evidence="2">
    <location>
        <begin position="252"/>
        <end position="254"/>
    </location>
</feature>